<comment type="caution">
    <text evidence="1">The sequence shown here is derived from an EMBL/GenBank/DDBJ whole genome shotgun (WGS) entry which is preliminary data.</text>
</comment>
<gene>
    <name evidence="1" type="ORF">CVIRNUC_011091</name>
</gene>
<sequence>MATAMSQAEAVHALLSAALARSIGAGMPVNRACTQTRVVVTLQLDIIREQIGMKVADTGVECTALHQESYMLVALPYALKDSAELLFHAHMTLHQSHATVTI</sequence>
<dbReference type="EMBL" id="CAUYUE010000018">
    <property type="protein sequence ID" value="CAK0787869.1"/>
    <property type="molecule type" value="Genomic_DNA"/>
</dbReference>
<dbReference type="AlphaFoldDB" id="A0AAV1IL73"/>
<protein>
    <submittedName>
        <fullName evidence="1">Uncharacterized protein</fullName>
    </submittedName>
</protein>
<evidence type="ECO:0000313" key="2">
    <source>
        <dbReference type="Proteomes" id="UP001314263"/>
    </source>
</evidence>
<dbReference type="Proteomes" id="UP001314263">
    <property type="component" value="Unassembled WGS sequence"/>
</dbReference>
<reference evidence="1 2" key="1">
    <citation type="submission" date="2023-10" db="EMBL/GenBank/DDBJ databases">
        <authorList>
            <person name="Maclean D."/>
            <person name="Macfadyen A."/>
        </authorList>
    </citation>
    <scope>NUCLEOTIDE SEQUENCE [LARGE SCALE GENOMIC DNA]</scope>
</reference>
<keyword evidence="2" id="KW-1185">Reference proteome</keyword>
<accession>A0AAV1IL73</accession>
<evidence type="ECO:0000313" key="1">
    <source>
        <dbReference type="EMBL" id="CAK0787869.1"/>
    </source>
</evidence>
<organism evidence="1 2">
    <name type="scientific">Coccomyxa viridis</name>
    <dbReference type="NCBI Taxonomy" id="1274662"/>
    <lineage>
        <taxon>Eukaryota</taxon>
        <taxon>Viridiplantae</taxon>
        <taxon>Chlorophyta</taxon>
        <taxon>core chlorophytes</taxon>
        <taxon>Trebouxiophyceae</taxon>
        <taxon>Trebouxiophyceae incertae sedis</taxon>
        <taxon>Coccomyxaceae</taxon>
        <taxon>Coccomyxa</taxon>
    </lineage>
</organism>
<name>A0AAV1IL73_9CHLO</name>
<proteinExistence type="predicted"/>